<dbReference type="SUPFAM" id="SSF53756">
    <property type="entry name" value="UDP-Glycosyltransferase/glycogen phosphorylase"/>
    <property type="match status" value="1"/>
</dbReference>
<dbReference type="RefSeq" id="WP_148221505.1">
    <property type="nucleotide sequence ID" value="NZ_JABFDP010000030.1"/>
</dbReference>
<reference evidence="3" key="1">
    <citation type="journal article" date="2021" name="ISME J.">
        <title>Evolutionary origin and ecological implication of a unique nif island in free-living Bradyrhizobium lineages.</title>
        <authorList>
            <person name="Tao J."/>
        </authorList>
    </citation>
    <scope>NUCLEOTIDE SEQUENCE [LARGE SCALE GENOMIC DNA]</scope>
    <source>
        <strain evidence="3">SZCCT0094</strain>
    </source>
</reference>
<dbReference type="Proteomes" id="UP001314635">
    <property type="component" value="Unassembled WGS sequence"/>
</dbReference>
<comment type="caution">
    <text evidence="2">The sequence shown here is derived from an EMBL/GenBank/DDBJ whole genome shotgun (WGS) entry which is preliminary data.</text>
</comment>
<dbReference type="InterPro" id="IPR030808">
    <property type="entry name" value="Glycosyl_04372"/>
</dbReference>
<protein>
    <submittedName>
        <fullName evidence="2">TIGR04372 family glycosyltransferase</fullName>
    </submittedName>
</protein>
<feature type="transmembrane region" description="Helical" evidence="1">
    <location>
        <begin position="12"/>
        <end position="30"/>
    </location>
</feature>
<evidence type="ECO:0000313" key="3">
    <source>
        <dbReference type="Proteomes" id="UP001314635"/>
    </source>
</evidence>
<keyword evidence="1" id="KW-0812">Transmembrane</keyword>
<keyword evidence="3" id="KW-1185">Reference proteome</keyword>
<dbReference type="NCBIfam" id="TIGR04372">
    <property type="entry name" value="glycosyl_04372"/>
    <property type="match status" value="1"/>
</dbReference>
<name>A0ABS5GHX4_9BRAD</name>
<evidence type="ECO:0000313" key="2">
    <source>
        <dbReference type="EMBL" id="MBR1140937.1"/>
    </source>
</evidence>
<accession>A0ABS5GHX4</accession>
<evidence type="ECO:0000256" key="1">
    <source>
        <dbReference type="SAM" id="Phobius"/>
    </source>
</evidence>
<sequence length="651" mass="73701">MKSLQIFKRARYRRFVYLVFVMFGTTLNLLPRRAVFLGLVIAEVVRVPLRERMYQAYFPYATSHLADEPGFRFSTALSRRFYFACVHVLHRVGAYREVVDVVRRETLPRDETSVRYALVRSLFELGEFEAARDAASGATNDELCSMTDLAYHKAMVDMICGDEQSALDAMFWACRSSLHFFRPHQNIAARGSMLYRPNSFDVLCGSEGRLFDLCNFTGQRVTHVGRGELGIRLFERALEAQQRLRKSPPPLSAELTQLFERLDVSFDELRLVPEEWATQIGHLGMLDILFRMRELGWWSGKAVIVVRPGLIANAAFFELFKGFGRVLVIGETISERVAEELLSLQRWCGLSFNAFRLPDGRAVPWQDAGAIALEQWEREGRSHPLRDAYDASISDVAAERFVQLCSRYGMKADDWYVCLHTRDAAHYFEFIGTGQTHRNAPIEASLDAIRLITSRGGWVIKLGGPNSPKLPPLARTIDYALSEFRSERMDIHLIRHARAFIGTTSGLTNVAVSFGIPCAIVNAITTDAQLWNANVRFALKPVKLADGTMLTQRQLTMEPWRWRVFDAAVLGRSAAHPENNSAEEICQAVEEVLALAEGRSAAFETGYDTERLLARWKRALALPYFYGPSRPSLAFLARHEKHFLPEVAEGG</sequence>
<keyword evidence="1" id="KW-0472">Membrane</keyword>
<proteinExistence type="predicted"/>
<keyword evidence="1" id="KW-1133">Transmembrane helix</keyword>
<dbReference type="EMBL" id="JAFCLK010000052">
    <property type="protein sequence ID" value="MBR1140937.1"/>
    <property type="molecule type" value="Genomic_DNA"/>
</dbReference>
<gene>
    <name evidence="2" type="ORF">JQ619_34840</name>
</gene>
<organism evidence="2 3">
    <name type="scientific">Bradyrhizobium denitrificans</name>
    <dbReference type="NCBI Taxonomy" id="2734912"/>
    <lineage>
        <taxon>Bacteria</taxon>
        <taxon>Pseudomonadati</taxon>
        <taxon>Pseudomonadota</taxon>
        <taxon>Alphaproteobacteria</taxon>
        <taxon>Hyphomicrobiales</taxon>
        <taxon>Nitrobacteraceae</taxon>
        <taxon>Bradyrhizobium</taxon>
    </lineage>
</organism>